<sequence length="145" mass="17046">MCEKKCDDKKYVGKFISQLYRKSRVFINREVAKYDLSSGQLMYLMDLYVKDGKNQEEISEVLKIDKGTTARAIKKLEKQNLITRVKNSEDKRSNKIFLTQKANDIKPNIYSVFNDWNKIISESLTDEEEIMLKNLLEKVCNHIDI</sequence>
<keyword evidence="3" id="KW-0804">Transcription</keyword>
<keyword evidence="2" id="KW-0238">DNA-binding</keyword>
<dbReference type="InterPro" id="IPR036390">
    <property type="entry name" value="WH_DNA-bd_sf"/>
</dbReference>
<accession>T4VBZ8</accession>
<reference evidence="5 6" key="1">
    <citation type="submission" date="2013-06" db="EMBL/GenBank/DDBJ databases">
        <authorList>
            <person name="Walk S."/>
            <person name="Aronoff D."/>
            <person name="Young V.Y."/>
            <person name="Marsh J."/>
            <person name="Harrison L."/>
            <person name="Daugherty S.C."/>
            <person name="Shefchek K.A."/>
            <person name="Hine E.E."/>
            <person name="Tallon L.J."/>
            <person name="Sadzewicz L.K."/>
            <person name="Rasko D.A."/>
        </authorList>
    </citation>
    <scope>NUCLEOTIDE SEQUENCE [LARGE SCALE GENOMIC DNA]</scope>
    <source>
        <strain evidence="5 6">ATCC 638</strain>
    </source>
</reference>
<dbReference type="RefSeq" id="WP_021434023.1">
    <property type="nucleotide sequence ID" value="NZ_AVNC01000016.1"/>
</dbReference>
<dbReference type="GeneID" id="67471478"/>
<comment type="caution">
    <text evidence="5">The sequence shown here is derived from an EMBL/GenBank/DDBJ whole genome shotgun (WGS) entry which is preliminary data.</text>
</comment>
<dbReference type="PANTHER" id="PTHR42756">
    <property type="entry name" value="TRANSCRIPTIONAL REGULATOR, MARR"/>
    <property type="match status" value="1"/>
</dbReference>
<evidence type="ECO:0000256" key="2">
    <source>
        <dbReference type="ARBA" id="ARBA00023125"/>
    </source>
</evidence>
<name>T4VBZ8_PARBF</name>
<dbReference type="SMART" id="SM00347">
    <property type="entry name" value="HTH_MARR"/>
    <property type="match status" value="1"/>
</dbReference>
<dbReference type="GO" id="GO:0003700">
    <property type="term" value="F:DNA-binding transcription factor activity"/>
    <property type="evidence" value="ECO:0007669"/>
    <property type="project" value="InterPro"/>
</dbReference>
<dbReference type="EMBL" id="AVNC01000016">
    <property type="protein sequence ID" value="EQK41239.1"/>
    <property type="molecule type" value="Genomic_DNA"/>
</dbReference>
<dbReference type="PRINTS" id="PR00598">
    <property type="entry name" value="HTHMARR"/>
</dbReference>
<dbReference type="PROSITE" id="PS50995">
    <property type="entry name" value="HTH_MARR_2"/>
    <property type="match status" value="1"/>
</dbReference>
<organism evidence="5 6">
    <name type="scientific">Paraclostridium bifermentans ATCC 638 = DSM 14991</name>
    <dbReference type="NCBI Taxonomy" id="1233171"/>
    <lineage>
        <taxon>Bacteria</taxon>
        <taxon>Bacillati</taxon>
        <taxon>Bacillota</taxon>
        <taxon>Clostridia</taxon>
        <taxon>Peptostreptococcales</taxon>
        <taxon>Peptostreptococcaceae</taxon>
        <taxon>Paraclostridium</taxon>
    </lineage>
</organism>
<evidence type="ECO:0000313" key="5">
    <source>
        <dbReference type="EMBL" id="EQK41239.1"/>
    </source>
</evidence>
<evidence type="ECO:0000256" key="1">
    <source>
        <dbReference type="ARBA" id="ARBA00023015"/>
    </source>
</evidence>
<dbReference type="Pfam" id="PF01047">
    <property type="entry name" value="MarR"/>
    <property type="match status" value="1"/>
</dbReference>
<dbReference type="AlphaFoldDB" id="T4VBZ8"/>
<feature type="domain" description="HTH marR-type" evidence="4">
    <location>
        <begin position="9"/>
        <end position="141"/>
    </location>
</feature>
<dbReference type="SUPFAM" id="SSF46785">
    <property type="entry name" value="Winged helix' DNA-binding domain"/>
    <property type="match status" value="1"/>
</dbReference>
<dbReference type="PANTHER" id="PTHR42756:SF2">
    <property type="entry name" value="MARR FAMILY REGULATORY PROTEIN"/>
    <property type="match status" value="1"/>
</dbReference>
<dbReference type="Gene3D" id="1.10.10.10">
    <property type="entry name" value="Winged helix-like DNA-binding domain superfamily/Winged helix DNA-binding domain"/>
    <property type="match status" value="1"/>
</dbReference>
<evidence type="ECO:0000259" key="4">
    <source>
        <dbReference type="PROSITE" id="PS50995"/>
    </source>
</evidence>
<dbReference type="InterPro" id="IPR036388">
    <property type="entry name" value="WH-like_DNA-bd_sf"/>
</dbReference>
<gene>
    <name evidence="5" type="ORF">C672_2980</name>
</gene>
<proteinExistence type="predicted"/>
<dbReference type="PATRIC" id="fig|1233171.3.peg.2867"/>
<evidence type="ECO:0000256" key="3">
    <source>
        <dbReference type="ARBA" id="ARBA00023163"/>
    </source>
</evidence>
<keyword evidence="1" id="KW-0805">Transcription regulation</keyword>
<evidence type="ECO:0000313" key="6">
    <source>
        <dbReference type="Proteomes" id="UP000015688"/>
    </source>
</evidence>
<protein>
    <submittedName>
        <fullName evidence="5">MarR family protein</fullName>
    </submittedName>
</protein>
<dbReference type="InterPro" id="IPR000835">
    <property type="entry name" value="HTH_MarR-typ"/>
</dbReference>
<dbReference type="GO" id="GO:0003677">
    <property type="term" value="F:DNA binding"/>
    <property type="evidence" value="ECO:0007669"/>
    <property type="project" value="UniProtKB-KW"/>
</dbReference>
<dbReference type="Proteomes" id="UP000015688">
    <property type="component" value="Unassembled WGS sequence"/>
</dbReference>